<comment type="similarity">
    <text evidence="2">Belongs to the GSP F family.</text>
</comment>
<evidence type="ECO:0000259" key="8">
    <source>
        <dbReference type="Pfam" id="PF00482"/>
    </source>
</evidence>
<dbReference type="AlphaFoldDB" id="A0A376H1Z8"/>
<dbReference type="NCBIfam" id="NF041012">
    <property type="entry name" value="T4P_ComGB"/>
    <property type="match status" value="1"/>
</dbReference>
<dbReference type="OrthoDB" id="2294348at2"/>
<evidence type="ECO:0000256" key="7">
    <source>
        <dbReference type="SAM" id="Phobius"/>
    </source>
</evidence>
<feature type="domain" description="Type II secretion system protein GspF" evidence="8">
    <location>
        <begin position="20"/>
        <end position="138"/>
    </location>
</feature>
<accession>A0A376H1Z8</accession>
<dbReference type="InterPro" id="IPR003004">
    <property type="entry name" value="GspF/PilC"/>
</dbReference>
<evidence type="ECO:0000256" key="5">
    <source>
        <dbReference type="ARBA" id="ARBA00022989"/>
    </source>
</evidence>
<sequence length="343" mass="38964">MRFLTRKSKRLSRKQTHVLLATFTVLLESGFSLQESLLVLLRSGQFDPNTVKDIDQRLKQGQRLRQAFSLLHLSEAEQNQLDLAETHGNLVDTLQRMVAYQILLEKQNQALQKVLAYPLLLLVFVFTALFAMRRFLLPQLLASGMIDANHWGILFITAAPWIGAVIVGGLGGFVLVVRGIYAKQTALKRATFLSRLPFWGDLYRCYQTSYFALEWGKLFQQGLEIRQIITCMQQTSTATLVQELAVQLELCLASGGLLPDKLKDYAFLTPEFSLIVFQGEMRGKLGEELFVYSQLLTDRLFQQIEKKIQWIQPVIFLLVALLIVGVYAAMFLPIYGNIQGVIE</sequence>
<dbReference type="PANTHER" id="PTHR30012:SF0">
    <property type="entry name" value="TYPE II SECRETION SYSTEM PROTEIN F-RELATED"/>
    <property type="match status" value="1"/>
</dbReference>
<organism evidence="9 10">
    <name type="scientific">Enterococcus gallinarum</name>
    <dbReference type="NCBI Taxonomy" id="1353"/>
    <lineage>
        <taxon>Bacteria</taxon>
        <taxon>Bacillati</taxon>
        <taxon>Bacillota</taxon>
        <taxon>Bacilli</taxon>
        <taxon>Lactobacillales</taxon>
        <taxon>Enterococcaceae</taxon>
        <taxon>Enterococcus</taxon>
    </lineage>
</organism>
<evidence type="ECO:0000256" key="6">
    <source>
        <dbReference type="ARBA" id="ARBA00023136"/>
    </source>
</evidence>
<keyword evidence="5 7" id="KW-1133">Transmembrane helix</keyword>
<feature type="transmembrane region" description="Helical" evidence="7">
    <location>
        <begin position="314"/>
        <end position="335"/>
    </location>
</feature>
<dbReference type="GO" id="GO:0005886">
    <property type="term" value="C:plasma membrane"/>
    <property type="evidence" value="ECO:0007669"/>
    <property type="project" value="UniProtKB-SubCell"/>
</dbReference>
<reference evidence="9 10" key="1">
    <citation type="submission" date="2018-06" db="EMBL/GenBank/DDBJ databases">
        <authorList>
            <consortium name="Pathogen Informatics"/>
            <person name="Doyle S."/>
        </authorList>
    </citation>
    <scope>NUCLEOTIDE SEQUENCE [LARGE SCALE GENOMIC DNA]</scope>
    <source>
        <strain evidence="9 10">NCTC12360</strain>
    </source>
</reference>
<dbReference type="InterPro" id="IPR042094">
    <property type="entry name" value="T2SS_GspF_sf"/>
</dbReference>
<protein>
    <submittedName>
        <fullName evidence="9">Type II secretion system F domain protein</fullName>
    </submittedName>
</protein>
<evidence type="ECO:0000313" key="9">
    <source>
        <dbReference type="EMBL" id="STD83952.1"/>
    </source>
</evidence>
<keyword evidence="3" id="KW-1003">Cell membrane</keyword>
<keyword evidence="4 7" id="KW-0812">Transmembrane</keyword>
<dbReference type="Pfam" id="PF00482">
    <property type="entry name" value="T2SSF"/>
    <property type="match status" value="2"/>
</dbReference>
<dbReference type="InterPro" id="IPR018076">
    <property type="entry name" value="T2SS_GspF_dom"/>
</dbReference>
<gene>
    <name evidence="9" type="ORF">NCTC12360_02470</name>
</gene>
<feature type="transmembrane region" description="Helical" evidence="7">
    <location>
        <begin position="114"/>
        <end position="132"/>
    </location>
</feature>
<dbReference type="RefSeq" id="WP_060815059.1">
    <property type="nucleotide sequence ID" value="NZ_JBHULA010000031.1"/>
</dbReference>
<dbReference type="Gene3D" id="1.20.81.30">
    <property type="entry name" value="Type II secretion system (T2SS), domain F"/>
    <property type="match status" value="2"/>
</dbReference>
<evidence type="ECO:0000256" key="3">
    <source>
        <dbReference type="ARBA" id="ARBA00022475"/>
    </source>
</evidence>
<dbReference type="PANTHER" id="PTHR30012">
    <property type="entry name" value="GENERAL SECRETION PATHWAY PROTEIN"/>
    <property type="match status" value="1"/>
</dbReference>
<feature type="transmembrane region" description="Helical" evidence="7">
    <location>
        <begin position="152"/>
        <end position="181"/>
    </location>
</feature>
<proteinExistence type="inferred from homology"/>
<name>A0A376H1Z8_ENTGA</name>
<evidence type="ECO:0000256" key="4">
    <source>
        <dbReference type="ARBA" id="ARBA00022692"/>
    </source>
</evidence>
<dbReference type="EMBL" id="UFYW01000001">
    <property type="protein sequence ID" value="STD83952.1"/>
    <property type="molecule type" value="Genomic_DNA"/>
</dbReference>
<evidence type="ECO:0000313" key="10">
    <source>
        <dbReference type="Proteomes" id="UP000254807"/>
    </source>
</evidence>
<dbReference type="InterPro" id="IPR047692">
    <property type="entry name" value="T4P_ComGB"/>
</dbReference>
<keyword evidence="6 7" id="KW-0472">Membrane</keyword>
<dbReference type="Proteomes" id="UP000254807">
    <property type="component" value="Unassembled WGS sequence"/>
</dbReference>
<feature type="domain" description="Type II secretion system protein GspF" evidence="8">
    <location>
        <begin position="211"/>
        <end position="333"/>
    </location>
</feature>
<keyword evidence="10" id="KW-1185">Reference proteome</keyword>
<evidence type="ECO:0000256" key="2">
    <source>
        <dbReference type="ARBA" id="ARBA00005745"/>
    </source>
</evidence>
<comment type="subcellular location">
    <subcellularLocation>
        <location evidence="1">Cell membrane</location>
        <topology evidence="1">Multi-pass membrane protein</topology>
    </subcellularLocation>
</comment>
<evidence type="ECO:0000256" key="1">
    <source>
        <dbReference type="ARBA" id="ARBA00004651"/>
    </source>
</evidence>